<dbReference type="EMBL" id="JAGIOO010000001">
    <property type="protein sequence ID" value="MBP2472806.1"/>
    <property type="molecule type" value="Genomic_DNA"/>
</dbReference>
<comment type="caution">
    <text evidence="2">The sequence shown here is derived from an EMBL/GenBank/DDBJ whole genome shotgun (WGS) entry which is preliminary data.</text>
</comment>
<proteinExistence type="predicted"/>
<feature type="compositionally biased region" description="Polar residues" evidence="1">
    <location>
        <begin position="78"/>
        <end position="87"/>
    </location>
</feature>
<protein>
    <submittedName>
        <fullName evidence="2">Uncharacterized protein</fullName>
    </submittedName>
</protein>
<evidence type="ECO:0000313" key="3">
    <source>
        <dbReference type="Proteomes" id="UP001519363"/>
    </source>
</evidence>
<evidence type="ECO:0000256" key="1">
    <source>
        <dbReference type="SAM" id="MobiDB-lite"/>
    </source>
</evidence>
<gene>
    <name evidence="2" type="ORF">JOF53_001678</name>
</gene>
<accession>A0ABS5A908</accession>
<feature type="region of interest" description="Disordered" evidence="1">
    <location>
        <begin position="22"/>
        <end position="87"/>
    </location>
</feature>
<evidence type="ECO:0000313" key="2">
    <source>
        <dbReference type="EMBL" id="MBP2472806.1"/>
    </source>
</evidence>
<keyword evidence="3" id="KW-1185">Reference proteome</keyword>
<sequence length="87" mass="9119">MAGLESLRGPSGIDSTTALRGRAAVAGGARQSGDEADNHHPWHSSAADFHLGQPFPWAHQANAQDYGSPEEAVRSGLAPNSSITERK</sequence>
<dbReference type="RefSeq" id="WP_245372705.1">
    <property type="nucleotide sequence ID" value="NZ_JAGIOO010000001.1"/>
</dbReference>
<organism evidence="2 3">
    <name type="scientific">Crossiella equi</name>
    <dbReference type="NCBI Taxonomy" id="130796"/>
    <lineage>
        <taxon>Bacteria</taxon>
        <taxon>Bacillati</taxon>
        <taxon>Actinomycetota</taxon>
        <taxon>Actinomycetes</taxon>
        <taxon>Pseudonocardiales</taxon>
        <taxon>Pseudonocardiaceae</taxon>
        <taxon>Crossiella</taxon>
    </lineage>
</organism>
<name>A0ABS5A908_9PSEU</name>
<reference evidence="2 3" key="1">
    <citation type="submission" date="2021-03" db="EMBL/GenBank/DDBJ databases">
        <title>Sequencing the genomes of 1000 actinobacteria strains.</title>
        <authorList>
            <person name="Klenk H.-P."/>
        </authorList>
    </citation>
    <scope>NUCLEOTIDE SEQUENCE [LARGE SCALE GENOMIC DNA]</scope>
    <source>
        <strain evidence="2 3">DSM 44580</strain>
    </source>
</reference>
<dbReference type="Proteomes" id="UP001519363">
    <property type="component" value="Unassembled WGS sequence"/>
</dbReference>